<keyword evidence="3" id="KW-1185">Reference proteome</keyword>
<dbReference type="SUPFAM" id="SSF46689">
    <property type="entry name" value="Homeodomain-like"/>
    <property type="match status" value="1"/>
</dbReference>
<reference evidence="2 3" key="1">
    <citation type="submission" date="2016-06" db="EMBL/GenBank/DDBJ databases">
        <title>Complete genome sequences of Bordetella bronchialis and Bordetella flabilis.</title>
        <authorList>
            <person name="LiPuma J.J."/>
            <person name="Spilker T."/>
        </authorList>
    </citation>
    <scope>NUCLEOTIDE SEQUENCE [LARGE SCALE GENOMIC DNA]</scope>
    <source>
        <strain evidence="2 3">AU10664</strain>
    </source>
</reference>
<organism evidence="2 3">
    <name type="scientific">Bordetella flabilis</name>
    <dbReference type="NCBI Taxonomy" id="463014"/>
    <lineage>
        <taxon>Bacteria</taxon>
        <taxon>Pseudomonadati</taxon>
        <taxon>Pseudomonadota</taxon>
        <taxon>Betaproteobacteria</taxon>
        <taxon>Burkholderiales</taxon>
        <taxon>Alcaligenaceae</taxon>
        <taxon>Bordetella</taxon>
    </lineage>
</organism>
<dbReference type="InterPro" id="IPR009057">
    <property type="entry name" value="Homeodomain-like_sf"/>
</dbReference>
<dbReference type="STRING" id="463014.BAU07_23810"/>
<dbReference type="EMBL" id="CP016172">
    <property type="protein sequence ID" value="ANN79743.1"/>
    <property type="molecule type" value="Genomic_DNA"/>
</dbReference>
<evidence type="ECO:0000256" key="1">
    <source>
        <dbReference type="SAM" id="MobiDB-lite"/>
    </source>
</evidence>
<dbReference type="Gene3D" id="1.10.10.60">
    <property type="entry name" value="Homeodomain-like"/>
    <property type="match status" value="1"/>
</dbReference>
<evidence type="ECO:0000313" key="2">
    <source>
        <dbReference type="EMBL" id="ANN79743.1"/>
    </source>
</evidence>
<dbReference type="AlphaFoldDB" id="A0A193GJH7"/>
<proteinExistence type="predicted"/>
<dbReference type="Proteomes" id="UP000091926">
    <property type="component" value="Chromosome"/>
</dbReference>
<dbReference type="KEGG" id="bfz:BAU07_23810"/>
<evidence type="ECO:0000313" key="3">
    <source>
        <dbReference type="Proteomes" id="UP000091926"/>
    </source>
</evidence>
<name>A0A193GJH7_9BORD</name>
<protein>
    <submittedName>
        <fullName evidence="2">Uncharacterized protein</fullName>
    </submittedName>
</protein>
<sequence>MAMRETLDCGVLMVPAHASWMQGWVQRHGAALSHIRLHAVQVEEGSGGAASGGDATAHAGAPVAAQFLARMAMSLRRFDACLLPASAATLAWTRTALSCAGDGLHTPLVGVARGLKAAAVEDLLALGMRDFVRDPVCPEELRVRLDRVAGGKRVAGVGGPLAAPDKAGGRSAGLHGLLAEPHDAWPGPPTPAQSLCEPGWHYPATRPDRGECRPRLPQDAIDHALLSIQAAPRIHPDEPFRVAKSRVVDSFERDYLRTALSRHSGNVARAARASAKHRRAFWALMRKHDIDAAPYRPRRDAAEAGLPGDGSGANA</sequence>
<feature type="region of interest" description="Disordered" evidence="1">
    <location>
        <begin position="295"/>
        <end position="315"/>
    </location>
</feature>
<gene>
    <name evidence="2" type="ORF">BAU07_23810</name>
</gene>
<accession>A0A193GJH7</accession>